<evidence type="ECO:0000313" key="2">
    <source>
        <dbReference type="Proteomes" id="UP000007383"/>
    </source>
</evidence>
<protein>
    <submittedName>
        <fullName evidence="1">Uncharacterized protein</fullName>
    </submittedName>
</protein>
<proteinExistence type="predicted"/>
<gene>
    <name evidence="1" type="ordered locus">Spiaf_1358</name>
</gene>
<sequence>MSDDVLPDDRLNVVRVTQNFIYGLRDTLEENHPAYELCSKVLADLIELKISLLDDGMADE</sequence>
<dbReference type="AlphaFoldDB" id="H9UIT1"/>
<dbReference type="RefSeq" id="WP_014455411.1">
    <property type="nucleotide sequence ID" value="NC_017098.1"/>
</dbReference>
<name>H9UIT1_SPIAZ</name>
<organism evidence="1 2">
    <name type="scientific">Spirochaeta africana (strain ATCC 700263 / DSM 8902 / Z-7692)</name>
    <dbReference type="NCBI Taxonomy" id="889378"/>
    <lineage>
        <taxon>Bacteria</taxon>
        <taxon>Pseudomonadati</taxon>
        <taxon>Spirochaetota</taxon>
        <taxon>Spirochaetia</taxon>
        <taxon>Spirochaetales</taxon>
        <taxon>Spirochaetaceae</taxon>
        <taxon>Spirochaeta</taxon>
    </lineage>
</organism>
<evidence type="ECO:0000313" key="1">
    <source>
        <dbReference type="EMBL" id="AFG37424.1"/>
    </source>
</evidence>
<accession>H9UIT1</accession>
<keyword evidence="2" id="KW-1185">Reference proteome</keyword>
<dbReference type="STRING" id="889378.Spiaf_1358"/>
<reference evidence="2" key="1">
    <citation type="journal article" date="2013" name="Stand. Genomic Sci.">
        <title>Complete genome sequence of the halophilic bacterium Spirochaeta africana type strain (Z-7692(T)) from the alkaline Lake Magadi in the East African Rift.</title>
        <authorList>
            <person name="Liolos K."/>
            <person name="Abt B."/>
            <person name="Scheuner C."/>
            <person name="Teshima H."/>
            <person name="Held B."/>
            <person name="Lapidus A."/>
            <person name="Nolan M."/>
            <person name="Lucas S."/>
            <person name="Deshpande S."/>
            <person name="Cheng J.F."/>
            <person name="Tapia R."/>
            <person name="Goodwin L.A."/>
            <person name="Pitluck S."/>
            <person name="Pagani I."/>
            <person name="Ivanova N."/>
            <person name="Mavromatis K."/>
            <person name="Mikhailova N."/>
            <person name="Huntemann M."/>
            <person name="Pati A."/>
            <person name="Chen A."/>
            <person name="Palaniappan K."/>
            <person name="Land M."/>
            <person name="Rohde M."/>
            <person name="Tindall B.J."/>
            <person name="Detter J.C."/>
            <person name="Goker M."/>
            <person name="Bristow J."/>
            <person name="Eisen J.A."/>
            <person name="Markowitz V."/>
            <person name="Hugenholtz P."/>
            <person name="Woyke T."/>
            <person name="Klenk H.P."/>
            <person name="Kyrpides N.C."/>
        </authorList>
    </citation>
    <scope>NUCLEOTIDE SEQUENCE</scope>
    <source>
        <strain evidence="2">ATCC 700263 / DSM 8902 / Z-7692</strain>
    </source>
</reference>
<dbReference type="KEGG" id="sfc:Spiaf_1358"/>
<dbReference type="EMBL" id="CP003282">
    <property type="protein sequence ID" value="AFG37424.1"/>
    <property type="molecule type" value="Genomic_DNA"/>
</dbReference>
<dbReference type="HOGENOM" id="CLU_2939457_0_0_12"/>
<dbReference type="Proteomes" id="UP000007383">
    <property type="component" value="Chromosome"/>
</dbReference>